<comment type="caution">
    <text evidence="1">The sequence shown here is derived from an EMBL/GenBank/DDBJ whole genome shotgun (WGS) entry which is preliminary data.</text>
</comment>
<evidence type="ECO:0000313" key="1">
    <source>
        <dbReference type="EMBL" id="MED6178840.1"/>
    </source>
</evidence>
<keyword evidence="2" id="KW-1185">Reference proteome</keyword>
<dbReference type="EMBL" id="JASCZI010158026">
    <property type="protein sequence ID" value="MED6178840.1"/>
    <property type="molecule type" value="Genomic_DNA"/>
</dbReference>
<dbReference type="Proteomes" id="UP001341840">
    <property type="component" value="Unassembled WGS sequence"/>
</dbReference>
<organism evidence="1 2">
    <name type="scientific">Stylosanthes scabra</name>
    <dbReference type="NCBI Taxonomy" id="79078"/>
    <lineage>
        <taxon>Eukaryota</taxon>
        <taxon>Viridiplantae</taxon>
        <taxon>Streptophyta</taxon>
        <taxon>Embryophyta</taxon>
        <taxon>Tracheophyta</taxon>
        <taxon>Spermatophyta</taxon>
        <taxon>Magnoliopsida</taxon>
        <taxon>eudicotyledons</taxon>
        <taxon>Gunneridae</taxon>
        <taxon>Pentapetalae</taxon>
        <taxon>rosids</taxon>
        <taxon>fabids</taxon>
        <taxon>Fabales</taxon>
        <taxon>Fabaceae</taxon>
        <taxon>Papilionoideae</taxon>
        <taxon>50 kb inversion clade</taxon>
        <taxon>dalbergioids sensu lato</taxon>
        <taxon>Dalbergieae</taxon>
        <taxon>Pterocarpus clade</taxon>
        <taxon>Stylosanthes</taxon>
    </lineage>
</organism>
<sequence>LSRSIIWAISLGHHRMAHTLTRIIQVGEITLTSVGVVIKGKGTTTTSRTTIALTNLFSSDNSNLFNNLLQFHPSRNHHLQHHPILLKPHSRNLLNPLQVLFKTPTAS</sequence>
<evidence type="ECO:0000313" key="2">
    <source>
        <dbReference type="Proteomes" id="UP001341840"/>
    </source>
</evidence>
<protein>
    <submittedName>
        <fullName evidence="1">Uncharacterized protein</fullName>
    </submittedName>
</protein>
<name>A0ABU6W1A1_9FABA</name>
<accession>A0ABU6W1A1</accession>
<proteinExistence type="predicted"/>
<reference evidence="1 2" key="1">
    <citation type="journal article" date="2023" name="Plants (Basel)">
        <title>Bridging the Gap: Combining Genomics and Transcriptomics Approaches to Understand Stylosanthes scabra, an Orphan Legume from the Brazilian Caatinga.</title>
        <authorList>
            <person name="Ferreira-Neto J.R.C."/>
            <person name="da Silva M.D."/>
            <person name="Binneck E."/>
            <person name="de Melo N.F."/>
            <person name="da Silva R.H."/>
            <person name="de Melo A.L.T.M."/>
            <person name="Pandolfi V."/>
            <person name="Bustamante F.O."/>
            <person name="Brasileiro-Vidal A.C."/>
            <person name="Benko-Iseppon A.M."/>
        </authorList>
    </citation>
    <scope>NUCLEOTIDE SEQUENCE [LARGE SCALE GENOMIC DNA]</scope>
    <source>
        <tissue evidence="1">Leaves</tissue>
    </source>
</reference>
<feature type="non-terminal residue" evidence="1">
    <location>
        <position position="1"/>
    </location>
</feature>
<gene>
    <name evidence="1" type="ORF">PIB30_111329</name>
</gene>